<comment type="caution">
    <text evidence="1">The sequence shown here is derived from an EMBL/GenBank/DDBJ whole genome shotgun (WGS) entry which is preliminary data.</text>
</comment>
<dbReference type="AlphaFoldDB" id="A0A0G0K561"/>
<evidence type="ECO:0000313" key="2">
    <source>
        <dbReference type="Proteomes" id="UP000034603"/>
    </source>
</evidence>
<name>A0A0G0K561_9BACT</name>
<reference evidence="1 2" key="1">
    <citation type="journal article" date="2015" name="Nature">
        <title>rRNA introns, odd ribosomes, and small enigmatic genomes across a large radiation of phyla.</title>
        <authorList>
            <person name="Brown C.T."/>
            <person name="Hug L.A."/>
            <person name="Thomas B.C."/>
            <person name="Sharon I."/>
            <person name="Castelle C.J."/>
            <person name="Singh A."/>
            <person name="Wilkins M.J."/>
            <person name="Williams K.H."/>
            <person name="Banfield J.F."/>
        </authorList>
    </citation>
    <scope>NUCLEOTIDE SEQUENCE [LARGE SCALE GENOMIC DNA]</scope>
</reference>
<protein>
    <submittedName>
        <fullName evidence="1">Uncharacterized protein</fullName>
    </submittedName>
</protein>
<dbReference type="EMBL" id="LBTR01000030">
    <property type="protein sequence ID" value="KKQ44214.1"/>
    <property type="molecule type" value="Genomic_DNA"/>
</dbReference>
<sequence>MSLSKEELSEKIHTIQGITSELNVYVSGKPPQYSGPFERRIELNALVAEVGGIKQIPKELRDNVKRIIYSQQSTISSICPNPAVRQRGPQSPDYRHKNLERRRLLKKI</sequence>
<dbReference type="Proteomes" id="UP000034603">
    <property type="component" value="Unassembled WGS sequence"/>
</dbReference>
<organism evidence="1 2">
    <name type="scientific">Candidatus Woesebacteria bacterium GW2011_GWA1_37_8</name>
    <dbReference type="NCBI Taxonomy" id="1618546"/>
    <lineage>
        <taxon>Bacteria</taxon>
        <taxon>Candidatus Woeseibacteriota</taxon>
    </lineage>
</organism>
<proteinExistence type="predicted"/>
<evidence type="ECO:0000313" key="1">
    <source>
        <dbReference type="EMBL" id="KKQ44214.1"/>
    </source>
</evidence>
<gene>
    <name evidence="1" type="ORF">US62_C0030G0004</name>
</gene>
<accession>A0A0G0K561</accession>